<dbReference type="EMBL" id="JACASE010000009">
    <property type="protein sequence ID" value="KAF6435813.1"/>
    <property type="molecule type" value="Genomic_DNA"/>
</dbReference>
<gene>
    <name evidence="2" type="ORF">HJG63_012537</name>
</gene>
<protein>
    <recommendedName>
        <fullName evidence="4">Cancer/testis antigen 47A</fullName>
    </recommendedName>
</protein>
<reference evidence="2 3" key="1">
    <citation type="journal article" date="2020" name="Nature">
        <title>Six reference-quality genomes reveal evolution of bat adaptations.</title>
        <authorList>
            <person name="Jebb D."/>
            <person name="Huang Z."/>
            <person name="Pippel M."/>
            <person name="Hughes G.M."/>
            <person name="Lavrichenko K."/>
            <person name="Devanna P."/>
            <person name="Winkler S."/>
            <person name="Jermiin L.S."/>
            <person name="Skirmuntt E.C."/>
            <person name="Katzourakis A."/>
            <person name="Burkitt-Gray L."/>
            <person name="Ray D.A."/>
            <person name="Sullivan K.A.M."/>
            <person name="Roscito J.G."/>
            <person name="Kirilenko B.M."/>
            <person name="Davalos L.M."/>
            <person name="Corthals A.P."/>
            <person name="Power M.L."/>
            <person name="Jones G."/>
            <person name="Ransome R.D."/>
            <person name="Dechmann D.K.N."/>
            <person name="Locatelli A.G."/>
            <person name="Puechmaille S.J."/>
            <person name="Fedrigo O."/>
            <person name="Jarvis E.D."/>
            <person name="Hiller M."/>
            <person name="Vernes S.C."/>
            <person name="Myers E.W."/>
            <person name="Teeling E.C."/>
        </authorList>
    </citation>
    <scope>NUCLEOTIDE SEQUENCE [LARGE SCALE GENOMIC DNA]</scope>
    <source>
        <strain evidence="2">MRouAeg1</strain>
        <tissue evidence="2">Muscle</tissue>
    </source>
</reference>
<feature type="compositionally biased region" description="Acidic residues" evidence="1">
    <location>
        <begin position="188"/>
        <end position="215"/>
    </location>
</feature>
<name>A0A7J8EK87_ROUAE</name>
<dbReference type="InterPro" id="IPR028930">
    <property type="entry name" value="CT47"/>
</dbReference>
<dbReference type="Proteomes" id="UP000593571">
    <property type="component" value="Unassembled WGS sequence"/>
</dbReference>
<feature type="compositionally biased region" description="Acidic residues" evidence="1">
    <location>
        <begin position="90"/>
        <end position="106"/>
    </location>
</feature>
<feature type="compositionally biased region" description="Low complexity" evidence="1">
    <location>
        <begin position="216"/>
        <end position="232"/>
    </location>
</feature>
<comment type="caution">
    <text evidence="2">The sequence shown here is derived from an EMBL/GenBank/DDBJ whole genome shotgun (WGS) entry which is preliminary data.</text>
</comment>
<proteinExistence type="predicted"/>
<dbReference type="AlphaFoldDB" id="A0A7J8EK87"/>
<keyword evidence="3" id="KW-1185">Reference proteome</keyword>
<evidence type="ECO:0000256" key="1">
    <source>
        <dbReference type="SAM" id="MobiDB-lite"/>
    </source>
</evidence>
<feature type="region of interest" description="Disordered" evidence="1">
    <location>
        <begin position="87"/>
        <end position="108"/>
    </location>
</feature>
<feature type="region of interest" description="Disordered" evidence="1">
    <location>
        <begin position="1"/>
        <end position="35"/>
    </location>
</feature>
<feature type="region of interest" description="Disordered" evidence="1">
    <location>
        <begin position="169"/>
        <end position="282"/>
    </location>
</feature>
<dbReference type="Pfam" id="PF15623">
    <property type="entry name" value="CT47"/>
    <property type="match status" value="1"/>
</dbReference>
<dbReference type="PANTHER" id="PTHR32157:SF0">
    <property type="entry name" value="CANCER_TESTIS ANTIGEN FAMILY 47 MEMBER C1"/>
    <property type="match status" value="1"/>
</dbReference>
<evidence type="ECO:0000313" key="3">
    <source>
        <dbReference type="Proteomes" id="UP000593571"/>
    </source>
</evidence>
<accession>A0A7J8EK87</accession>
<dbReference type="PANTHER" id="PTHR32157">
    <property type="entry name" value="GENE 6268-RELATED"/>
    <property type="match status" value="1"/>
</dbReference>
<organism evidence="2 3">
    <name type="scientific">Rousettus aegyptiacus</name>
    <name type="common">Egyptian fruit bat</name>
    <name type="synonym">Pteropus aegyptiacus</name>
    <dbReference type="NCBI Taxonomy" id="9407"/>
    <lineage>
        <taxon>Eukaryota</taxon>
        <taxon>Metazoa</taxon>
        <taxon>Chordata</taxon>
        <taxon>Craniata</taxon>
        <taxon>Vertebrata</taxon>
        <taxon>Euteleostomi</taxon>
        <taxon>Mammalia</taxon>
        <taxon>Eutheria</taxon>
        <taxon>Laurasiatheria</taxon>
        <taxon>Chiroptera</taxon>
        <taxon>Yinpterochiroptera</taxon>
        <taxon>Pteropodoidea</taxon>
        <taxon>Pteropodidae</taxon>
        <taxon>Rousettinae</taxon>
        <taxon>Rousettus</taxon>
    </lineage>
</organism>
<evidence type="ECO:0008006" key="4">
    <source>
        <dbReference type="Google" id="ProtNLM"/>
    </source>
</evidence>
<feature type="compositionally biased region" description="Acidic residues" evidence="1">
    <location>
        <begin position="247"/>
        <end position="260"/>
    </location>
</feature>
<evidence type="ECO:0000313" key="2">
    <source>
        <dbReference type="EMBL" id="KAF6435813.1"/>
    </source>
</evidence>
<feature type="compositionally biased region" description="Basic and acidic residues" evidence="1">
    <location>
        <begin position="261"/>
        <end position="282"/>
    </location>
</feature>
<sequence length="282" mass="29802">MSATGDGNPATGDGNPAAGDGNPTPGGQESPVGVARAPVWVAEADLVVMGDSRPHGGDAAGAARVMGAAEVLGQEAGEQVAGLAGAMEGGSDEEDSDIEPAEEGEEVAAGGQGLVVDAYQFPMVGFRFMFLDLVHSLLYRIYYNDHILVRPSSGRVVVRRQRAMPEVAAGVPALPVSQSPGHGAAAQEPEDQPEAEAEEESATWETAEEAEEESEQAATAPERPQEAAAQEESVLFFTKETAKYQYEDSEEDSQDTENKEEEEKFNKKQGPEKDVDPTESRP</sequence>